<sequence length="79" mass="9407">MDVLECCLKDNIYHFVLRLLRRQHIVSIIRTPGHRATGRNICLWRCLKRNLRNVHGVKLSPTPFPFHHSGQIPKYKFFL</sequence>
<gene>
    <name evidence="1" type="ORF">XELAEV_18008380mg</name>
</gene>
<proteinExistence type="predicted"/>
<reference evidence="2" key="1">
    <citation type="journal article" date="2016" name="Nature">
        <title>Genome evolution in the allotetraploid frog Xenopus laevis.</title>
        <authorList>
            <person name="Session A.M."/>
            <person name="Uno Y."/>
            <person name="Kwon T."/>
            <person name="Chapman J.A."/>
            <person name="Toyoda A."/>
            <person name="Takahashi S."/>
            <person name="Fukui A."/>
            <person name="Hikosaka A."/>
            <person name="Suzuki A."/>
            <person name="Kondo M."/>
            <person name="van Heeringen S.J."/>
            <person name="Quigley I."/>
            <person name="Heinz S."/>
            <person name="Ogino H."/>
            <person name="Ochi H."/>
            <person name="Hellsten U."/>
            <person name="Lyons J.B."/>
            <person name="Simakov O."/>
            <person name="Putnam N."/>
            <person name="Stites J."/>
            <person name="Kuroki Y."/>
            <person name="Tanaka T."/>
            <person name="Michiue T."/>
            <person name="Watanabe M."/>
            <person name="Bogdanovic O."/>
            <person name="Lister R."/>
            <person name="Georgiou G."/>
            <person name="Paranjpe S.S."/>
            <person name="van Kruijsbergen I."/>
            <person name="Shu S."/>
            <person name="Carlson J."/>
            <person name="Kinoshita T."/>
            <person name="Ohta Y."/>
            <person name="Mawaribuchi S."/>
            <person name="Jenkins J."/>
            <person name="Grimwood J."/>
            <person name="Schmutz J."/>
            <person name="Mitros T."/>
            <person name="Mozaffari S.V."/>
            <person name="Suzuki Y."/>
            <person name="Haramoto Y."/>
            <person name="Yamamoto T.S."/>
            <person name="Takagi C."/>
            <person name="Heald R."/>
            <person name="Miller K."/>
            <person name="Haudenschild C."/>
            <person name="Kitzman J."/>
            <person name="Nakayama T."/>
            <person name="Izutsu Y."/>
            <person name="Robert J."/>
            <person name="Fortriede J."/>
            <person name="Burns K."/>
            <person name="Lotay V."/>
            <person name="Karimi K."/>
            <person name="Yasuoka Y."/>
            <person name="Dichmann D.S."/>
            <person name="Flajnik M.F."/>
            <person name="Houston D.W."/>
            <person name="Shendure J."/>
            <person name="DuPasquier L."/>
            <person name="Vize P.D."/>
            <person name="Zorn A.M."/>
            <person name="Ito M."/>
            <person name="Marcotte E.M."/>
            <person name="Wallingford J.B."/>
            <person name="Ito Y."/>
            <person name="Asashima M."/>
            <person name="Ueno N."/>
            <person name="Matsuda Y."/>
            <person name="Veenstra G.J."/>
            <person name="Fujiyama A."/>
            <person name="Harland R.M."/>
            <person name="Taira M."/>
            <person name="Rokhsar D.S."/>
        </authorList>
    </citation>
    <scope>NUCLEOTIDE SEQUENCE [LARGE SCALE GENOMIC DNA]</scope>
    <source>
        <strain evidence="2">J</strain>
    </source>
</reference>
<evidence type="ECO:0000313" key="1">
    <source>
        <dbReference type="EMBL" id="OCU02617.1"/>
    </source>
</evidence>
<protein>
    <submittedName>
        <fullName evidence="1">Uncharacterized protein</fullName>
    </submittedName>
</protein>
<dbReference type="AlphaFoldDB" id="A0A974I679"/>
<name>A0A974I679_XENLA</name>
<dbReference type="EMBL" id="CM004466">
    <property type="protein sequence ID" value="OCU02617.1"/>
    <property type="molecule type" value="Genomic_DNA"/>
</dbReference>
<organism evidence="1 2">
    <name type="scientific">Xenopus laevis</name>
    <name type="common">African clawed frog</name>
    <dbReference type="NCBI Taxonomy" id="8355"/>
    <lineage>
        <taxon>Eukaryota</taxon>
        <taxon>Metazoa</taxon>
        <taxon>Chordata</taxon>
        <taxon>Craniata</taxon>
        <taxon>Vertebrata</taxon>
        <taxon>Euteleostomi</taxon>
        <taxon>Amphibia</taxon>
        <taxon>Batrachia</taxon>
        <taxon>Anura</taxon>
        <taxon>Pipoidea</taxon>
        <taxon>Pipidae</taxon>
        <taxon>Xenopodinae</taxon>
        <taxon>Xenopus</taxon>
        <taxon>Xenopus</taxon>
    </lineage>
</organism>
<accession>A0A974I679</accession>
<dbReference type="Proteomes" id="UP000694892">
    <property type="component" value="Chromosome 1L"/>
</dbReference>
<evidence type="ECO:0000313" key="2">
    <source>
        <dbReference type="Proteomes" id="UP000694892"/>
    </source>
</evidence>